<dbReference type="InterPro" id="IPR014710">
    <property type="entry name" value="RmlC-like_jellyroll"/>
</dbReference>
<dbReference type="AlphaFoldDB" id="A0A2P7AR57"/>
<sequence length="246" mass="27045">MDTVQSSIQNKLLRLLSVEDFNLLAPDLVYVTFSVRDQIEVAGRTIEHAIFLEDGISSTVAKSPQGRDVEVGLTGYDGVTGTSLVLGGESTPLSVYIQLAGSGYRIAADKFLLAVEKSRSLEQVLLRYIQSMVIQTATTALVNGQADAETRLARWLLMVHDRSSGHNLQLTHEFMSVMLGVRRPWVTETLHLLEGKGYIRSTRGNVSIHDRVGLVAEAGGFYGVAEREYEKLLGVSLSKTCGFDRR</sequence>
<keyword evidence="6" id="KW-1185">Reference proteome</keyword>
<dbReference type="InterPro" id="IPR018490">
    <property type="entry name" value="cNMP-bd_dom_sf"/>
</dbReference>
<evidence type="ECO:0000313" key="5">
    <source>
        <dbReference type="EMBL" id="PSH56709.1"/>
    </source>
</evidence>
<dbReference type="InterPro" id="IPR012318">
    <property type="entry name" value="HTH_CRP"/>
</dbReference>
<dbReference type="EMBL" id="PGGN01000003">
    <property type="protein sequence ID" value="PSH56709.1"/>
    <property type="molecule type" value="Genomic_DNA"/>
</dbReference>
<comment type="caution">
    <text evidence="5">The sequence shown here is derived from an EMBL/GenBank/DDBJ whole genome shotgun (WGS) entry which is preliminary data.</text>
</comment>
<dbReference type="SUPFAM" id="SSF46785">
    <property type="entry name" value="Winged helix' DNA-binding domain"/>
    <property type="match status" value="1"/>
</dbReference>
<evidence type="ECO:0000259" key="4">
    <source>
        <dbReference type="Pfam" id="PF13545"/>
    </source>
</evidence>
<evidence type="ECO:0000313" key="6">
    <source>
        <dbReference type="Proteomes" id="UP000241158"/>
    </source>
</evidence>
<dbReference type="SUPFAM" id="SSF51206">
    <property type="entry name" value="cAMP-binding domain-like"/>
    <property type="match status" value="1"/>
</dbReference>
<accession>A0A2P7AR57</accession>
<proteinExistence type="predicted"/>
<keyword evidence="3" id="KW-0804">Transcription</keyword>
<dbReference type="GO" id="GO:0003677">
    <property type="term" value="F:DNA binding"/>
    <property type="evidence" value="ECO:0007669"/>
    <property type="project" value="UniProtKB-KW"/>
</dbReference>
<evidence type="ECO:0000256" key="1">
    <source>
        <dbReference type="ARBA" id="ARBA00023015"/>
    </source>
</evidence>
<protein>
    <submittedName>
        <fullName evidence="5">Cyclic nucleotide-binding protein</fullName>
    </submittedName>
</protein>
<dbReference type="RefSeq" id="WP_106717455.1">
    <property type="nucleotide sequence ID" value="NZ_JACHXT010000003.1"/>
</dbReference>
<dbReference type="Proteomes" id="UP000241158">
    <property type="component" value="Unassembled WGS sequence"/>
</dbReference>
<feature type="domain" description="HTH crp-type" evidence="4">
    <location>
        <begin position="151"/>
        <end position="215"/>
    </location>
</feature>
<name>A0A2P7AR57_9HYPH</name>
<dbReference type="GO" id="GO:0006355">
    <property type="term" value="P:regulation of DNA-templated transcription"/>
    <property type="evidence" value="ECO:0007669"/>
    <property type="project" value="InterPro"/>
</dbReference>
<dbReference type="Gene3D" id="2.60.120.10">
    <property type="entry name" value="Jelly Rolls"/>
    <property type="match status" value="1"/>
</dbReference>
<dbReference type="OrthoDB" id="7506088at2"/>
<dbReference type="InterPro" id="IPR036390">
    <property type="entry name" value="WH_DNA-bd_sf"/>
</dbReference>
<evidence type="ECO:0000256" key="2">
    <source>
        <dbReference type="ARBA" id="ARBA00023125"/>
    </source>
</evidence>
<keyword evidence="1" id="KW-0805">Transcription regulation</keyword>
<gene>
    <name evidence="5" type="ORF">CU100_15265</name>
</gene>
<dbReference type="Pfam" id="PF13545">
    <property type="entry name" value="HTH_Crp_2"/>
    <property type="match status" value="1"/>
</dbReference>
<evidence type="ECO:0000256" key="3">
    <source>
        <dbReference type="ARBA" id="ARBA00023163"/>
    </source>
</evidence>
<organism evidence="5 6">
    <name type="scientific">Phyllobacterium endophyticum</name>
    <dbReference type="NCBI Taxonomy" id="1149773"/>
    <lineage>
        <taxon>Bacteria</taxon>
        <taxon>Pseudomonadati</taxon>
        <taxon>Pseudomonadota</taxon>
        <taxon>Alphaproteobacteria</taxon>
        <taxon>Hyphomicrobiales</taxon>
        <taxon>Phyllobacteriaceae</taxon>
        <taxon>Phyllobacterium</taxon>
    </lineage>
</organism>
<keyword evidence="2" id="KW-0238">DNA-binding</keyword>
<reference evidence="6" key="1">
    <citation type="submission" date="2017-11" db="EMBL/GenBank/DDBJ databases">
        <authorList>
            <person name="Kuznetsova I."/>
            <person name="Sazanova A."/>
            <person name="Chirak E."/>
            <person name="Safronova V."/>
            <person name="Willems A."/>
        </authorList>
    </citation>
    <scope>NUCLEOTIDE SEQUENCE [LARGE SCALE GENOMIC DNA]</scope>
    <source>
        <strain evidence="6">PEPV15</strain>
    </source>
</reference>